<protein>
    <submittedName>
        <fullName evidence="2">SDR family oxidoreductase</fullName>
    </submittedName>
</protein>
<comment type="caution">
    <text evidence="2">The sequence shown here is derived from an EMBL/GenBank/DDBJ whole genome shotgun (WGS) entry which is preliminary data.</text>
</comment>
<dbReference type="Gene3D" id="3.40.50.720">
    <property type="entry name" value="NAD(P)-binding Rossmann-like Domain"/>
    <property type="match status" value="1"/>
</dbReference>
<sequence>MPRRISRDLEGRVAIVTGAGSRAEGIGNGRAASILLAEAGAHVVLVDRNRGWAERTAEMIAAEGGSSLVVEADVTSASECARIVEEAVAKFGRVDVLVNNVGIGGARGTALEVDLDEWSQGLLVNVTSMMLMAKYAIPEMIRQGGGAIVNIASVAGLKGGTPNLLYPTSKGAVVNMTRAMAVHHARDGIRVNCVCPGMLHTPMVYAQGMTEEMRVARRNRSLLRTEGNGWDCGAAVLYLASGHARWVTGTILPVDAGATATTSLDLPDRAPRP</sequence>
<organism evidence="2 3">
    <name type="scientific">Roseococcus pinisoli</name>
    <dbReference type="NCBI Taxonomy" id="2835040"/>
    <lineage>
        <taxon>Bacteria</taxon>
        <taxon>Pseudomonadati</taxon>
        <taxon>Pseudomonadota</taxon>
        <taxon>Alphaproteobacteria</taxon>
        <taxon>Acetobacterales</taxon>
        <taxon>Roseomonadaceae</taxon>
        <taxon>Roseococcus</taxon>
    </lineage>
</organism>
<evidence type="ECO:0000313" key="2">
    <source>
        <dbReference type="EMBL" id="MBS7812572.1"/>
    </source>
</evidence>
<evidence type="ECO:0000256" key="1">
    <source>
        <dbReference type="ARBA" id="ARBA00006484"/>
    </source>
</evidence>
<dbReference type="PROSITE" id="PS00061">
    <property type="entry name" value="ADH_SHORT"/>
    <property type="match status" value="1"/>
</dbReference>
<dbReference type="PANTHER" id="PTHR42760:SF122">
    <property type="entry name" value="NAD(P)-BINDING PROTEIN"/>
    <property type="match status" value="1"/>
</dbReference>
<dbReference type="PANTHER" id="PTHR42760">
    <property type="entry name" value="SHORT-CHAIN DEHYDROGENASES/REDUCTASES FAMILY MEMBER"/>
    <property type="match status" value="1"/>
</dbReference>
<reference evidence="2 3" key="1">
    <citation type="submission" date="2021-05" db="EMBL/GenBank/DDBJ databases">
        <title>Roseococcus sp. XZZS9, whole genome shotgun sequencing project.</title>
        <authorList>
            <person name="Zhao G."/>
            <person name="Shen L."/>
        </authorList>
    </citation>
    <scope>NUCLEOTIDE SEQUENCE [LARGE SCALE GENOMIC DNA]</scope>
    <source>
        <strain evidence="2 3">XZZS9</strain>
    </source>
</reference>
<dbReference type="SUPFAM" id="SSF51735">
    <property type="entry name" value="NAD(P)-binding Rossmann-fold domains"/>
    <property type="match status" value="1"/>
</dbReference>
<dbReference type="InterPro" id="IPR036291">
    <property type="entry name" value="NAD(P)-bd_dom_sf"/>
</dbReference>
<dbReference type="Proteomes" id="UP000766336">
    <property type="component" value="Unassembled WGS sequence"/>
</dbReference>
<accession>A0ABS5QI27</accession>
<dbReference type="PRINTS" id="PR00080">
    <property type="entry name" value="SDRFAMILY"/>
</dbReference>
<comment type="similarity">
    <text evidence="1">Belongs to the short-chain dehydrogenases/reductases (SDR) family.</text>
</comment>
<keyword evidence="3" id="KW-1185">Reference proteome</keyword>
<evidence type="ECO:0000313" key="3">
    <source>
        <dbReference type="Proteomes" id="UP000766336"/>
    </source>
</evidence>
<dbReference type="Pfam" id="PF13561">
    <property type="entry name" value="adh_short_C2"/>
    <property type="match status" value="1"/>
</dbReference>
<dbReference type="NCBIfam" id="NF005559">
    <property type="entry name" value="PRK07231.1"/>
    <property type="match status" value="1"/>
</dbReference>
<dbReference type="CDD" id="cd05233">
    <property type="entry name" value="SDR_c"/>
    <property type="match status" value="1"/>
</dbReference>
<name>A0ABS5QI27_9PROT</name>
<proteinExistence type="inferred from homology"/>
<dbReference type="InterPro" id="IPR002347">
    <property type="entry name" value="SDR_fam"/>
</dbReference>
<dbReference type="InterPro" id="IPR020904">
    <property type="entry name" value="Sc_DH/Rdtase_CS"/>
</dbReference>
<dbReference type="EMBL" id="JAHCDA010000003">
    <property type="protein sequence ID" value="MBS7812572.1"/>
    <property type="molecule type" value="Genomic_DNA"/>
</dbReference>
<gene>
    <name evidence="2" type="ORF">KHU32_16600</name>
</gene>
<dbReference type="PRINTS" id="PR00081">
    <property type="entry name" value="GDHRDH"/>
</dbReference>